<dbReference type="PANTHER" id="PTHR43977">
    <property type="entry name" value="STRUCTURAL MAINTENANCE OF CHROMOSOMES PROTEIN 3"/>
    <property type="match status" value="1"/>
</dbReference>
<accession>A0A8J6NME2</accession>
<dbReference type="InterPro" id="IPR027417">
    <property type="entry name" value="P-loop_NTPase"/>
</dbReference>
<sequence length="1203" mass="135517">MPLRLKALDLQGYKTFAGKTSFEFAEGITAIVGPNGSGKSNIADALRWVLGEQSNSLMRAKKTEDMIFSGSDQRTRSGMAIATITFDNADNWLPVDFSEVALARRAYRDSGNEYLLNGQRVRLKDVNELLSQSGLSERTYTILGQGLVDASLALKADDRRRLFEEAAGIGLYRGRREEALRRIEKTERNLERVLDVMTELSPLIRRLGRQAKRSQEYGQVQADLQVLLRDWYGYHWRLAQKDLAQARDLFRKQDAKLRETHSTHEQKFDEFTAFRNAIQELRAQLNQWHRESSELHNQREAVSRNLAVLDERRRSLEASEKSILADHERNQDEERIAQEGLDAAEKEYTRLKSEDEEAHTQIEAARTALSSRLNEHVQAENDLHSAQQELNALGGKRAQLQAHLDSLESRINAHKEKITANERMVSEVEEKAAASEKEASRTSKAREKAENVHQEAKSAFAAQQDKTAKLEKDRRNLLEKQAERETSKSKLEAQLEVLEQAEESLSGYAEGARFLLEAARKSQLKASRGALSAALDVPAEVETAIAAALGEYVDAILLESGEDAESALRLLENEKAGRAAILPLAWLSDVKPLKAPKDDDCLGIAAEMLIAPDGLQQVVDLLLGQTLIVKNRDAARRLLKGKDGRVRAVTLRGEVFRADGLILAGGQNRSGTLGRPRQRRELQASLSDIDIRIADIAKTLAKLSTDLDAAQKEEIRLEGAERNARLKFEEARKAEEQAGLEAESARRQARWQLEQREQLKVELDRAEADRSESVQGQADVEGQEKEAQVRIRSLSTQLAELSLDEMQNQVTYWQTRVAVSERALSDADARQKERQEALTRLKAGQENLQRRKKETIESLQKLDEQKEDARKEEALLNEKLAVLQEKTGPAEKELQTAESQESEQRSQETDATRLMTSVERQHGQMQLDVTRRQEAMDRLRQQIEDDFGLVMFSYEENVSGPVPLPFDGMVQQLSDIDELPEDLDEQVSQQRSRLRRMGPVNPEAQAEYEKESKRHEFMEQQISDLRKAEADLRDVIRELDDLTERAFVKTFKVVAQEFSKIFVRLFGGGGAKLSLTDPENLVETGIEIEARLPGRKEQSLGLLSGGERSLTAIALVFALLRVSPTPVCVMDEVDAMLDEANVGRFREMLTELSKDVQFIVITHNRNTVQAADVIYGVTMGRDSSSQIISLKLDEVSDEMLGAR</sequence>
<feature type="region of interest" description="Disordered" evidence="7">
    <location>
        <begin position="422"/>
        <end position="470"/>
    </location>
</feature>
<evidence type="ECO:0000256" key="6">
    <source>
        <dbReference type="HAMAP-Rule" id="MF_01894"/>
    </source>
</evidence>
<dbReference type="GO" id="GO:0007059">
    <property type="term" value="P:chromosome segregation"/>
    <property type="evidence" value="ECO:0007669"/>
    <property type="project" value="UniProtKB-UniRule"/>
</dbReference>
<keyword evidence="5 6" id="KW-0238">DNA-binding</keyword>
<dbReference type="Gene3D" id="3.30.70.1620">
    <property type="match status" value="1"/>
</dbReference>
<comment type="similarity">
    <text evidence="6">Belongs to the SMC family.</text>
</comment>
<dbReference type="InterPro" id="IPR036277">
    <property type="entry name" value="SMC_hinge_sf"/>
</dbReference>
<dbReference type="AlphaFoldDB" id="A0A8J6NME2"/>
<protein>
    <recommendedName>
        <fullName evidence="6">Chromosome partition protein Smc</fullName>
    </recommendedName>
</protein>
<dbReference type="Pfam" id="PF02463">
    <property type="entry name" value="SMC_N"/>
    <property type="match status" value="1"/>
</dbReference>
<comment type="domain">
    <text evidence="6">Contains large globular domains required for ATP hydrolysis at each terminus and a third globular domain forming a flexible hinge near the middle of the molecule. These domains are separated by coiled-coil structures.</text>
</comment>
<dbReference type="GO" id="GO:0030261">
    <property type="term" value="P:chromosome condensation"/>
    <property type="evidence" value="ECO:0007669"/>
    <property type="project" value="InterPro"/>
</dbReference>
<name>A0A8J6NME2_9CHLR</name>
<dbReference type="GO" id="GO:0007062">
    <property type="term" value="P:sister chromatid cohesion"/>
    <property type="evidence" value="ECO:0007669"/>
    <property type="project" value="InterPro"/>
</dbReference>
<evidence type="ECO:0000256" key="4">
    <source>
        <dbReference type="ARBA" id="ARBA00023054"/>
    </source>
</evidence>
<keyword evidence="2 6" id="KW-0547">Nucleotide-binding</keyword>
<evidence type="ECO:0000256" key="5">
    <source>
        <dbReference type="ARBA" id="ARBA00023125"/>
    </source>
</evidence>
<comment type="subcellular location">
    <subcellularLocation>
        <location evidence="6">Cytoplasm</location>
    </subcellularLocation>
</comment>
<evidence type="ECO:0000256" key="3">
    <source>
        <dbReference type="ARBA" id="ARBA00022840"/>
    </source>
</evidence>
<reference evidence="9 10" key="1">
    <citation type="submission" date="2020-08" db="EMBL/GenBank/DDBJ databases">
        <title>Bridging the membrane lipid divide: bacteria of the FCB group superphylum have the potential to synthesize archaeal ether lipids.</title>
        <authorList>
            <person name="Villanueva L."/>
            <person name="Von Meijenfeldt F.A.B."/>
            <person name="Westbye A.B."/>
            <person name="Yadav S."/>
            <person name="Hopmans E.C."/>
            <person name="Dutilh B.E."/>
            <person name="Sinninghe Damste J.S."/>
        </authorList>
    </citation>
    <scope>NUCLEOTIDE SEQUENCE [LARGE SCALE GENOMIC DNA]</scope>
    <source>
        <strain evidence="9">NIOZ-UU36</strain>
    </source>
</reference>
<comment type="caution">
    <text evidence="9">The sequence shown here is derived from an EMBL/GenBank/DDBJ whole genome shotgun (WGS) entry which is preliminary data.</text>
</comment>
<keyword evidence="3 6" id="KW-0067">ATP-binding</keyword>
<dbReference type="InterPro" id="IPR011890">
    <property type="entry name" value="SMC_prok"/>
</dbReference>
<organism evidence="9 10">
    <name type="scientific">Candidatus Desulfolinea nitratireducens</name>
    <dbReference type="NCBI Taxonomy" id="2841698"/>
    <lineage>
        <taxon>Bacteria</taxon>
        <taxon>Bacillati</taxon>
        <taxon>Chloroflexota</taxon>
        <taxon>Anaerolineae</taxon>
        <taxon>Anaerolineales</taxon>
        <taxon>Anaerolineales incertae sedis</taxon>
        <taxon>Candidatus Desulfolinea</taxon>
    </lineage>
</organism>
<dbReference type="Pfam" id="PF06470">
    <property type="entry name" value="SMC_hinge"/>
    <property type="match status" value="1"/>
</dbReference>
<keyword evidence="1 6" id="KW-0963">Cytoplasm</keyword>
<evidence type="ECO:0000256" key="2">
    <source>
        <dbReference type="ARBA" id="ARBA00022741"/>
    </source>
</evidence>
<evidence type="ECO:0000259" key="8">
    <source>
        <dbReference type="SMART" id="SM00968"/>
    </source>
</evidence>
<proteinExistence type="inferred from homology"/>
<dbReference type="InterPro" id="IPR003395">
    <property type="entry name" value="RecF/RecN/SMC_N"/>
</dbReference>
<feature type="region of interest" description="Disordered" evidence="7">
    <location>
        <begin position="763"/>
        <end position="784"/>
    </location>
</feature>
<feature type="compositionally biased region" description="Basic and acidic residues" evidence="7">
    <location>
        <begin position="422"/>
        <end position="456"/>
    </location>
</feature>
<dbReference type="Gene3D" id="3.40.50.300">
    <property type="entry name" value="P-loop containing nucleotide triphosphate hydrolases"/>
    <property type="match status" value="2"/>
</dbReference>
<keyword evidence="4 6" id="KW-0175">Coiled coil</keyword>
<comment type="caution">
    <text evidence="6">Lacks conserved residue(s) required for the propagation of feature annotation.</text>
</comment>
<evidence type="ECO:0000313" key="9">
    <source>
        <dbReference type="EMBL" id="MBC8335827.1"/>
    </source>
</evidence>
<comment type="subunit">
    <text evidence="6">Homodimer.</text>
</comment>
<evidence type="ECO:0000256" key="7">
    <source>
        <dbReference type="SAM" id="MobiDB-lite"/>
    </source>
</evidence>
<dbReference type="NCBIfam" id="TIGR02168">
    <property type="entry name" value="SMC_prok_B"/>
    <property type="match status" value="1"/>
</dbReference>
<dbReference type="InterPro" id="IPR024704">
    <property type="entry name" value="SMC"/>
</dbReference>
<dbReference type="InterPro" id="IPR010935">
    <property type="entry name" value="SMC_hinge"/>
</dbReference>
<feature type="region of interest" description="Disordered" evidence="7">
    <location>
        <begin position="991"/>
        <end position="1014"/>
    </location>
</feature>
<dbReference type="GO" id="GO:0003677">
    <property type="term" value="F:DNA binding"/>
    <property type="evidence" value="ECO:0007669"/>
    <property type="project" value="UniProtKB-UniRule"/>
</dbReference>
<gene>
    <name evidence="6 9" type="primary">smc</name>
    <name evidence="9" type="ORF">H8E29_11205</name>
</gene>
<dbReference type="SMART" id="SM00968">
    <property type="entry name" value="SMC_hinge"/>
    <property type="match status" value="1"/>
</dbReference>
<dbReference type="PIRSF" id="PIRSF005719">
    <property type="entry name" value="SMC"/>
    <property type="match status" value="1"/>
</dbReference>
<dbReference type="GO" id="GO:0005737">
    <property type="term" value="C:cytoplasm"/>
    <property type="evidence" value="ECO:0007669"/>
    <property type="project" value="UniProtKB-SubCell"/>
</dbReference>
<feature type="binding site" evidence="6">
    <location>
        <begin position="34"/>
        <end position="41"/>
    </location>
    <ligand>
        <name>ATP</name>
        <dbReference type="ChEBI" id="CHEBI:30616"/>
    </ligand>
</feature>
<dbReference type="Gene3D" id="1.20.1060.20">
    <property type="match status" value="1"/>
</dbReference>
<evidence type="ECO:0000256" key="1">
    <source>
        <dbReference type="ARBA" id="ARBA00022490"/>
    </source>
</evidence>
<dbReference type="SUPFAM" id="SSF52540">
    <property type="entry name" value="P-loop containing nucleoside triphosphate hydrolases"/>
    <property type="match status" value="1"/>
</dbReference>
<feature type="compositionally biased region" description="Basic and acidic residues" evidence="7">
    <location>
        <begin position="902"/>
        <end position="911"/>
    </location>
</feature>
<feature type="region of interest" description="Disordered" evidence="7">
    <location>
        <begin position="885"/>
        <end position="912"/>
    </location>
</feature>
<dbReference type="EMBL" id="JACNJN010000124">
    <property type="protein sequence ID" value="MBC8335827.1"/>
    <property type="molecule type" value="Genomic_DNA"/>
</dbReference>
<comment type="function">
    <text evidence="6">Required for chromosome condensation and partitioning.</text>
</comment>
<dbReference type="GO" id="GO:0006260">
    <property type="term" value="P:DNA replication"/>
    <property type="evidence" value="ECO:0007669"/>
    <property type="project" value="UniProtKB-UniRule"/>
</dbReference>
<dbReference type="Proteomes" id="UP000614469">
    <property type="component" value="Unassembled WGS sequence"/>
</dbReference>
<feature type="domain" description="SMC hinge" evidence="8">
    <location>
        <begin position="525"/>
        <end position="639"/>
    </location>
</feature>
<evidence type="ECO:0000313" key="10">
    <source>
        <dbReference type="Proteomes" id="UP000614469"/>
    </source>
</evidence>
<feature type="compositionally biased region" description="Basic and acidic residues" evidence="7">
    <location>
        <begin position="763"/>
        <end position="772"/>
    </location>
</feature>
<dbReference type="HAMAP" id="MF_01894">
    <property type="entry name" value="Smc_prok"/>
    <property type="match status" value="1"/>
</dbReference>
<dbReference type="GO" id="GO:0005524">
    <property type="term" value="F:ATP binding"/>
    <property type="evidence" value="ECO:0007669"/>
    <property type="project" value="UniProtKB-UniRule"/>
</dbReference>
<feature type="coiled-coil region" evidence="6">
    <location>
        <begin position="169"/>
        <end position="196"/>
    </location>
</feature>
<dbReference type="GO" id="GO:0016887">
    <property type="term" value="F:ATP hydrolysis activity"/>
    <property type="evidence" value="ECO:0007669"/>
    <property type="project" value="InterPro"/>
</dbReference>
<dbReference type="GO" id="GO:0005694">
    <property type="term" value="C:chromosome"/>
    <property type="evidence" value="ECO:0007669"/>
    <property type="project" value="InterPro"/>
</dbReference>
<dbReference type="SUPFAM" id="SSF75553">
    <property type="entry name" value="Smc hinge domain"/>
    <property type="match status" value="1"/>
</dbReference>